<accession>A0A4C2A584</accession>
<sequence>MVVSNSHPALGYIGEVKGPIPKSEIESPSTRGGTARNYNRPLKVSNAHQYAERRMMMWLHTSDAMHFASKQRLERTPSPGCKPSSRRRRISQRVLRTQKDKGMPCVCTRTATNGKCSMP</sequence>
<organism evidence="2 3">
    <name type="scientific">Eumeta variegata</name>
    <name type="common">Bagworm moth</name>
    <name type="synonym">Eumeta japonica</name>
    <dbReference type="NCBI Taxonomy" id="151549"/>
    <lineage>
        <taxon>Eukaryota</taxon>
        <taxon>Metazoa</taxon>
        <taxon>Ecdysozoa</taxon>
        <taxon>Arthropoda</taxon>
        <taxon>Hexapoda</taxon>
        <taxon>Insecta</taxon>
        <taxon>Pterygota</taxon>
        <taxon>Neoptera</taxon>
        <taxon>Endopterygota</taxon>
        <taxon>Lepidoptera</taxon>
        <taxon>Glossata</taxon>
        <taxon>Ditrysia</taxon>
        <taxon>Tineoidea</taxon>
        <taxon>Psychidae</taxon>
        <taxon>Oiketicinae</taxon>
        <taxon>Eumeta</taxon>
    </lineage>
</organism>
<evidence type="ECO:0000313" key="2">
    <source>
        <dbReference type="EMBL" id="GBP94145.1"/>
    </source>
</evidence>
<dbReference type="Proteomes" id="UP000299102">
    <property type="component" value="Unassembled WGS sequence"/>
</dbReference>
<keyword evidence="3" id="KW-1185">Reference proteome</keyword>
<evidence type="ECO:0000313" key="3">
    <source>
        <dbReference type="Proteomes" id="UP000299102"/>
    </source>
</evidence>
<reference evidence="2 3" key="1">
    <citation type="journal article" date="2019" name="Commun. Biol.">
        <title>The bagworm genome reveals a unique fibroin gene that provides high tensile strength.</title>
        <authorList>
            <person name="Kono N."/>
            <person name="Nakamura H."/>
            <person name="Ohtoshi R."/>
            <person name="Tomita M."/>
            <person name="Numata K."/>
            <person name="Arakawa K."/>
        </authorList>
    </citation>
    <scope>NUCLEOTIDE SEQUENCE [LARGE SCALE GENOMIC DNA]</scope>
</reference>
<feature type="region of interest" description="Disordered" evidence="1">
    <location>
        <begin position="70"/>
        <end position="90"/>
    </location>
</feature>
<comment type="caution">
    <text evidence="2">The sequence shown here is derived from an EMBL/GenBank/DDBJ whole genome shotgun (WGS) entry which is preliminary data.</text>
</comment>
<name>A0A4C2A584_EUMVA</name>
<protein>
    <submittedName>
        <fullName evidence="2">Uncharacterized protein</fullName>
    </submittedName>
</protein>
<evidence type="ECO:0000256" key="1">
    <source>
        <dbReference type="SAM" id="MobiDB-lite"/>
    </source>
</evidence>
<dbReference type="AlphaFoldDB" id="A0A4C2A584"/>
<proteinExistence type="predicted"/>
<dbReference type="EMBL" id="BGZK01002468">
    <property type="protein sequence ID" value="GBP94145.1"/>
    <property type="molecule type" value="Genomic_DNA"/>
</dbReference>
<gene>
    <name evidence="2" type="ORF">EVAR_57560_1</name>
</gene>
<feature type="region of interest" description="Disordered" evidence="1">
    <location>
        <begin position="12"/>
        <end position="39"/>
    </location>
</feature>